<protein>
    <submittedName>
        <fullName evidence="1">Uncharacterized protein</fullName>
    </submittedName>
</protein>
<proteinExistence type="predicted"/>
<dbReference type="Proteomes" id="UP001152320">
    <property type="component" value="Chromosome 11"/>
</dbReference>
<evidence type="ECO:0000313" key="2">
    <source>
        <dbReference type="Proteomes" id="UP001152320"/>
    </source>
</evidence>
<accession>A0A9Q1H5P9</accession>
<name>A0A9Q1H5P9_HOLLE</name>
<dbReference type="AlphaFoldDB" id="A0A9Q1H5P9"/>
<organism evidence="1 2">
    <name type="scientific">Holothuria leucospilota</name>
    <name type="common">Black long sea cucumber</name>
    <name type="synonym">Mertensiothuria leucospilota</name>
    <dbReference type="NCBI Taxonomy" id="206669"/>
    <lineage>
        <taxon>Eukaryota</taxon>
        <taxon>Metazoa</taxon>
        <taxon>Echinodermata</taxon>
        <taxon>Eleutherozoa</taxon>
        <taxon>Echinozoa</taxon>
        <taxon>Holothuroidea</taxon>
        <taxon>Aspidochirotacea</taxon>
        <taxon>Aspidochirotida</taxon>
        <taxon>Holothuriidae</taxon>
        <taxon>Holothuria</taxon>
    </lineage>
</organism>
<dbReference type="EMBL" id="JAIZAY010000011">
    <property type="protein sequence ID" value="KAJ8033301.1"/>
    <property type="molecule type" value="Genomic_DNA"/>
</dbReference>
<comment type="caution">
    <text evidence="1">The sequence shown here is derived from an EMBL/GenBank/DDBJ whole genome shotgun (WGS) entry which is preliminary data.</text>
</comment>
<gene>
    <name evidence="1" type="ORF">HOLleu_23495</name>
</gene>
<reference evidence="1" key="1">
    <citation type="submission" date="2021-10" db="EMBL/GenBank/DDBJ databases">
        <title>Tropical sea cucumber genome reveals ecological adaptation and Cuvierian tubules defense mechanism.</title>
        <authorList>
            <person name="Chen T."/>
        </authorList>
    </citation>
    <scope>NUCLEOTIDE SEQUENCE</scope>
    <source>
        <strain evidence="1">Nanhai2018</strain>
        <tissue evidence="1">Muscle</tissue>
    </source>
</reference>
<evidence type="ECO:0000313" key="1">
    <source>
        <dbReference type="EMBL" id="KAJ8033301.1"/>
    </source>
</evidence>
<keyword evidence="2" id="KW-1185">Reference proteome</keyword>
<sequence>MHMMSQSRKCSHVWRKIAYYCKLHQQMQIADWYTREIRVLHQQMQIAAWYTREIRV</sequence>